<reference evidence="2" key="1">
    <citation type="submission" date="2014-11" db="EMBL/GenBank/DDBJ databases">
        <authorList>
            <person name="Geib S."/>
        </authorList>
    </citation>
    <scope>NUCLEOTIDE SEQUENCE</scope>
</reference>
<evidence type="ECO:0000256" key="1">
    <source>
        <dbReference type="SAM" id="MobiDB-lite"/>
    </source>
</evidence>
<feature type="region of interest" description="Disordered" evidence="1">
    <location>
        <begin position="311"/>
        <end position="357"/>
    </location>
</feature>
<accession>A0A0A1XQI4</accession>
<feature type="compositionally biased region" description="Polar residues" evidence="1">
    <location>
        <begin position="315"/>
        <end position="330"/>
    </location>
</feature>
<dbReference type="EMBL" id="GBXI01001016">
    <property type="protein sequence ID" value="JAD13276.1"/>
    <property type="molecule type" value="Transcribed_RNA"/>
</dbReference>
<reference evidence="2" key="2">
    <citation type="journal article" date="2015" name="Gigascience">
        <title>Reconstructing a comprehensive transcriptome assembly of a white-pupal translocated strain of the pest fruit fly Bactrocera cucurbitae.</title>
        <authorList>
            <person name="Sim S.B."/>
            <person name="Calla B."/>
            <person name="Hall B."/>
            <person name="DeRego T."/>
            <person name="Geib S.M."/>
        </authorList>
    </citation>
    <scope>NUCLEOTIDE SEQUENCE</scope>
</reference>
<name>A0A0A1XQI4_ZEUCU</name>
<dbReference type="AlphaFoldDB" id="A0A0A1XQI4"/>
<gene>
    <name evidence="2" type="ORF">g.24418</name>
</gene>
<protein>
    <submittedName>
        <fullName evidence="2">Uncharacterized protein</fullName>
    </submittedName>
</protein>
<sequence length="357" mass="40817">MHKYCGDEQLLACHYPQGRCNCCCAATTMLPRNCSSCIWPRQINHGGCMCHKRNIIDNYMKICKQLVDMPCWRRTKRAHKEPVSLENLRAQEPLQVATAVSQAETKPKQKCKKKSAPIKRPTEIIIQPPKECKRGYLRMMSKLPNFDCPRMRAVLLQRALFNECNCDPYDILPEVPLTFYPKWPEEDSMPNFLRCISSDCQCCLKSKKRLTKEFLTSLNKLYANVGGGMDAGYGFANYFYGPFDREHEFEGFFGPATKSTFKLPLEGFKTNARRHSQLMQPCGWKTLTDRSSLLNSTPDFTRFKAVKGSRVIVPSGQSPSKSSQRTSPTKIRNGDKQHFKTSPSQIHKCMGRRTACK</sequence>
<proteinExistence type="predicted"/>
<evidence type="ECO:0000313" key="2">
    <source>
        <dbReference type="EMBL" id="JAD13276.1"/>
    </source>
</evidence>
<organism evidence="2">
    <name type="scientific">Zeugodacus cucurbitae</name>
    <name type="common">Melon fruit fly</name>
    <name type="synonym">Bactrocera cucurbitae</name>
    <dbReference type="NCBI Taxonomy" id="28588"/>
    <lineage>
        <taxon>Eukaryota</taxon>
        <taxon>Metazoa</taxon>
        <taxon>Ecdysozoa</taxon>
        <taxon>Arthropoda</taxon>
        <taxon>Hexapoda</taxon>
        <taxon>Insecta</taxon>
        <taxon>Pterygota</taxon>
        <taxon>Neoptera</taxon>
        <taxon>Endopterygota</taxon>
        <taxon>Diptera</taxon>
        <taxon>Brachycera</taxon>
        <taxon>Muscomorpha</taxon>
        <taxon>Tephritoidea</taxon>
        <taxon>Tephritidae</taxon>
        <taxon>Zeugodacus</taxon>
        <taxon>Zeugodacus</taxon>
    </lineage>
</organism>